<dbReference type="Proteomes" id="UP000233556">
    <property type="component" value="Unassembled WGS sequence"/>
</dbReference>
<evidence type="ECO:0000256" key="1">
    <source>
        <dbReference type="SAM" id="MobiDB-lite"/>
    </source>
</evidence>
<name>A0A2I0U5G8_LIMLA</name>
<sequence length="143" mass="16754">MFFEREKEEQLSRVTEVQRLQAQQADAALEEFKRQVELNSEKVYAEMKQQIVELRLEHEQEKTHLFQQHNAEKDCLVRDHEREIEKLEKQLRAAMAEHESKTQECRKRDGQGRAGTEARTSGPQHVPQLPVEEMVMADDPDGS</sequence>
<dbReference type="EMBL" id="KZ506139">
    <property type="protein sequence ID" value="PKU41297.1"/>
    <property type="molecule type" value="Genomic_DNA"/>
</dbReference>
<dbReference type="InterPro" id="IPR055310">
    <property type="entry name" value="CEP112"/>
</dbReference>
<protein>
    <submittedName>
        <fullName evidence="2">Uncharacterized protein</fullName>
    </submittedName>
</protein>
<feature type="region of interest" description="Disordered" evidence="1">
    <location>
        <begin position="93"/>
        <end position="143"/>
    </location>
</feature>
<reference evidence="3" key="1">
    <citation type="submission" date="2017-11" db="EMBL/GenBank/DDBJ databases">
        <authorList>
            <person name="Lima N.C."/>
            <person name="Parody-Merino A.M."/>
            <person name="Battley P.F."/>
            <person name="Fidler A.E."/>
            <person name="Prosdocimi F."/>
        </authorList>
    </citation>
    <scope>NUCLEOTIDE SEQUENCE [LARGE SCALE GENOMIC DNA]</scope>
</reference>
<reference evidence="3" key="2">
    <citation type="submission" date="2017-12" db="EMBL/GenBank/DDBJ databases">
        <title>Genome sequence of the Bar-tailed Godwit (Limosa lapponica baueri).</title>
        <authorList>
            <person name="Lima N.C.B."/>
            <person name="Parody-Merino A.M."/>
            <person name="Battley P.F."/>
            <person name="Fidler A.E."/>
            <person name="Prosdocimi F."/>
        </authorList>
    </citation>
    <scope>NUCLEOTIDE SEQUENCE [LARGE SCALE GENOMIC DNA]</scope>
</reference>
<evidence type="ECO:0000313" key="3">
    <source>
        <dbReference type="Proteomes" id="UP000233556"/>
    </source>
</evidence>
<proteinExistence type="predicted"/>
<evidence type="ECO:0000313" key="2">
    <source>
        <dbReference type="EMBL" id="PKU41297.1"/>
    </source>
</evidence>
<feature type="compositionally biased region" description="Basic and acidic residues" evidence="1">
    <location>
        <begin position="93"/>
        <end position="111"/>
    </location>
</feature>
<accession>A0A2I0U5G8</accession>
<organism evidence="2 3">
    <name type="scientific">Limosa lapponica baueri</name>
    <dbReference type="NCBI Taxonomy" id="1758121"/>
    <lineage>
        <taxon>Eukaryota</taxon>
        <taxon>Metazoa</taxon>
        <taxon>Chordata</taxon>
        <taxon>Craniata</taxon>
        <taxon>Vertebrata</taxon>
        <taxon>Euteleostomi</taxon>
        <taxon>Archelosauria</taxon>
        <taxon>Archosauria</taxon>
        <taxon>Dinosauria</taxon>
        <taxon>Saurischia</taxon>
        <taxon>Theropoda</taxon>
        <taxon>Coelurosauria</taxon>
        <taxon>Aves</taxon>
        <taxon>Neognathae</taxon>
        <taxon>Neoaves</taxon>
        <taxon>Charadriiformes</taxon>
        <taxon>Scolopacidae</taxon>
        <taxon>Limosa</taxon>
    </lineage>
</organism>
<gene>
    <name evidence="2" type="ORF">llap_8408</name>
</gene>
<dbReference type="PANTHER" id="PTHR18871">
    <property type="entry name" value="CENTROSOMAL PROTEIN OF 112 KDA"/>
    <property type="match status" value="1"/>
</dbReference>
<keyword evidence="3" id="KW-1185">Reference proteome</keyword>
<dbReference type="PANTHER" id="PTHR18871:SF2">
    <property type="entry name" value="CENTROSOMAL PROTEIN OF 112 KDA"/>
    <property type="match status" value="1"/>
</dbReference>
<dbReference type="AlphaFoldDB" id="A0A2I0U5G8"/>
<dbReference type="OrthoDB" id="78101at2759"/>